<dbReference type="InterPro" id="IPR022385">
    <property type="entry name" value="Rhs_assc_core"/>
</dbReference>
<dbReference type="InterPro" id="IPR050708">
    <property type="entry name" value="T6SS_VgrG/RHS"/>
</dbReference>
<dbReference type="PRINTS" id="PR00394">
    <property type="entry name" value="RHSPROTEIN"/>
</dbReference>
<name>A0ABV4UFS8_9RHOO</name>
<dbReference type="Proteomes" id="UP001574673">
    <property type="component" value="Unassembled WGS sequence"/>
</dbReference>
<organism evidence="1 2">
    <name type="scientific">Dentiradicibacter hellwigii</name>
    <dbReference type="NCBI Taxonomy" id="3149053"/>
    <lineage>
        <taxon>Bacteria</taxon>
        <taxon>Pseudomonadati</taxon>
        <taxon>Pseudomonadota</taxon>
        <taxon>Betaproteobacteria</taxon>
        <taxon>Rhodocyclales</taxon>
        <taxon>Rhodocyclaceae</taxon>
        <taxon>Dentiradicibacter</taxon>
    </lineage>
</organism>
<dbReference type="Gene3D" id="2.180.10.10">
    <property type="entry name" value="RHS repeat-associated core"/>
    <property type="match status" value="1"/>
</dbReference>
<evidence type="ECO:0000313" key="1">
    <source>
        <dbReference type="EMBL" id="MFA9950090.1"/>
    </source>
</evidence>
<reference evidence="2" key="1">
    <citation type="submission" date="2024-06" db="EMBL/GenBank/DDBJ databases">
        <title>Radixoralia hellwigii gen. nov., sp nov., isolated from a root canal in the human oral cavity.</title>
        <authorList>
            <person name="Bartsch S."/>
            <person name="Wittmer A."/>
            <person name="Schulz A.-K."/>
            <person name="Neumann-Schaal M."/>
            <person name="Wolf J."/>
            <person name="Gronow S."/>
            <person name="Tennert C."/>
            <person name="Haecker G."/>
            <person name="Cieplik F."/>
            <person name="Al-Ahmad A."/>
        </authorList>
    </citation>
    <scope>NUCLEOTIDE SEQUENCE [LARGE SCALE GENOMIC DNA]</scope>
    <source>
        <strain evidence="2">Wk13</strain>
    </source>
</reference>
<proteinExistence type="predicted"/>
<sequence length="99" mass="11513">MSGQFHDRITGLYYNRHRFYDPRLGAYISQDPIGLKGGINLSSYVRNPMQWGDPWGLDPTQVKTTDIGKIKGWWDKAKDIFDWKENVEKGKAIKKNKIL</sequence>
<dbReference type="NCBIfam" id="TIGR03696">
    <property type="entry name" value="Rhs_assc_core"/>
    <property type="match status" value="1"/>
</dbReference>
<dbReference type="PANTHER" id="PTHR32305">
    <property type="match status" value="1"/>
</dbReference>
<accession>A0ABV4UFS8</accession>
<gene>
    <name evidence="1" type="ORF">ABCS64_07135</name>
</gene>
<comment type="caution">
    <text evidence="1">The sequence shown here is derived from an EMBL/GenBank/DDBJ whole genome shotgun (WGS) entry which is preliminary data.</text>
</comment>
<protein>
    <submittedName>
        <fullName evidence="1">RHS repeat-associated core domain-containing protein</fullName>
    </submittedName>
</protein>
<dbReference type="RefSeq" id="WP_418891171.1">
    <property type="nucleotide sequence ID" value="NZ_JBEUWX010000002.1"/>
</dbReference>
<dbReference type="PANTHER" id="PTHR32305:SF15">
    <property type="entry name" value="PROTEIN RHSA-RELATED"/>
    <property type="match status" value="1"/>
</dbReference>
<evidence type="ECO:0000313" key="2">
    <source>
        <dbReference type="Proteomes" id="UP001574673"/>
    </source>
</evidence>
<dbReference type="EMBL" id="JBEUWX010000002">
    <property type="protein sequence ID" value="MFA9950090.1"/>
    <property type="molecule type" value="Genomic_DNA"/>
</dbReference>
<keyword evidence="2" id="KW-1185">Reference proteome</keyword>